<comment type="similarity">
    <text evidence="6">Belongs to the ABC-4 integral membrane protein family.</text>
</comment>
<evidence type="ECO:0000256" key="7">
    <source>
        <dbReference type="SAM" id="Phobius"/>
    </source>
</evidence>
<feature type="transmembrane region" description="Helical" evidence="7">
    <location>
        <begin position="330"/>
        <end position="358"/>
    </location>
</feature>
<dbReference type="PANTHER" id="PTHR30572:SF4">
    <property type="entry name" value="ABC TRANSPORTER PERMEASE YTRF"/>
    <property type="match status" value="1"/>
</dbReference>
<feature type="transmembrane region" description="Helical" evidence="7">
    <location>
        <begin position="21"/>
        <end position="42"/>
    </location>
</feature>
<dbReference type="InterPro" id="IPR025857">
    <property type="entry name" value="MacB_PCD"/>
</dbReference>
<feature type="transmembrane region" description="Helical" evidence="7">
    <location>
        <begin position="794"/>
        <end position="820"/>
    </location>
</feature>
<evidence type="ECO:0000256" key="4">
    <source>
        <dbReference type="ARBA" id="ARBA00022989"/>
    </source>
</evidence>
<comment type="caution">
    <text evidence="10">The sequence shown here is derived from an EMBL/GenBank/DDBJ whole genome shotgun (WGS) entry which is preliminary data.</text>
</comment>
<dbReference type="InterPro" id="IPR003838">
    <property type="entry name" value="ABC3_permease_C"/>
</dbReference>
<keyword evidence="11" id="KW-1185">Reference proteome</keyword>
<dbReference type="Pfam" id="PF12704">
    <property type="entry name" value="MacB_PCD"/>
    <property type="match status" value="1"/>
</dbReference>
<evidence type="ECO:0000259" key="9">
    <source>
        <dbReference type="Pfam" id="PF12704"/>
    </source>
</evidence>
<evidence type="ECO:0000256" key="5">
    <source>
        <dbReference type="ARBA" id="ARBA00023136"/>
    </source>
</evidence>
<evidence type="ECO:0000313" key="10">
    <source>
        <dbReference type="EMBL" id="MBE0457960.1"/>
    </source>
</evidence>
<evidence type="ECO:0000259" key="8">
    <source>
        <dbReference type="Pfam" id="PF02687"/>
    </source>
</evidence>
<keyword evidence="4 7" id="KW-1133">Transmembrane helix</keyword>
<evidence type="ECO:0000256" key="6">
    <source>
        <dbReference type="ARBA" id="ARBA00038076"/>
    </source>
</evidence>
<proteinExistence type="inferred from homology"/>
<dbReference type="EMBL" id="RRZA01000030">
    <property type="protein sequence ID" value="MBE0457960.1"/>
    <property type="molecule type" value="Genomic_DNA"/>
</dbReference>
<feature type="transmembrane region" description="Helical" evidence="7">
    <location>
        <begin position="283"/>
        <end position="309"/>
    </location>
</feature>
<feature type="transmembrane region" description="Helical" evidence="7">
    <location>
        <begin position="706"/>
        <end position="728"/>
    </location>
</feature>
<evidence type="ECO:0000256" key="2">
    <source>
        <dbReference type="ARBA" id="ARBA00022475"/>
    </source>
</evidence>
<keyword evidence="5 7" id="KW-0472">Membrane</keyword>
<name>A0ABR9FMB2_9GAMM</name>
<accession>A0ABR9FMB2</accession>
<evidence type="ECO:0000313" key="11">
    <source>
        <dbReference type="Proteomes" id="UP000707245"/>
    </source>
</evidence>
<gene>
    <name evidence="10" type="ORF">EI167_10960</name>
</gene>
<dbReference type="PANTHER" id="PTHR30572">
    <property type="entry name" value="MEMBRANE COMPONENT OF TRANSPORTER-RELATED"/>
    <property type="match status" value="1"/>
</dbReference>
<sequence length="831" mass="92719">MSFYLRALRHGVLRLFTLPRLSLPILITLSFTLAAVLTVVAMSSNLIFKPLPDIKDEQSLYAINRTMAVSEDMRVSIFTTKRLALLAEQYKEYGQFAGFQVDDSAIKVHDVAYPVSRFDASDNFMAVVGGELLLGELPNLENSQNAVWISQSLWRSAFQNNANVIGQTLQLEGQSLQVRGVVADFSSFTSENDEKYAQQIWLYYDLAEQAAKPTQMTIDGSLQPLFRRTQRAITANDIEEFWQQYYQQQADQLGPMQQMFESMNPKSTVMLYRESLMAEQQTMIWFLLATVTILLIMASLNLLNLFIAHYQQREQEFATHLCMGATRNKLLVMSFLENLSTFLLAAVLGLLGAAWLIRILPIISGGNIEMLELVKIDASTMLVALVAVLTINLFFAFLSTRQFDQTQLISNLNNGNKGVNAGKITMLSRILFIAQLSSAAVILTGTAMLANAAYNTLNVDLGFTPGNTLVAQISLHNNEKALLTNAELEAQKAELDNDPDSEQKAKQRFLGTLDIKRQLSQAVQKLQPTITILQSQGEPFNFNTTISMNQDDETQKRFTFMNINIAADYVDTFGLSLLAGQNISQTQYQDLDDVALINETFAKQISTDGTLESVIDKKIASRRIIGVVADTYTIMAKNQGYPAMLYTDKSNTSTINLVMQLPQGQEFAKSAIIQAIKSAHPQVNEVKARTLTERWDEQTMPARVQFYFISALSILTLLLAAVGSNGMAMNFTELKRFELAIRMATGASRSNLMKRTIKSFNGLLLSALVIAITLACGIYLLLQLQIPLLPAFSWQALTVFTSLLIAIVFIAIILVVWRIINADPMRALREQ</sequence>
<feature type="domain" description="ABC3 transporter permease C-terminal" evidence="8">
    <location>
        <begin position="291"/>
        <end position="402"/>
    </location>
</feature>
<dbReference type="Pfam" id="PF02687">
    <property type="entry name" value="FtsX"/>
    <property type="match status" value="1"/>
</dbReference>
<evidence type="ECO:0000256" key="1">
    <source>
        <dbReference type="ARBA" id="ARBA00004651"/>
    </source>
</evidence>
<dbReference type="Proteomes" id="UP000707245">
    <property type="component" value="Unassembled WGS sequence"/>
</dbReference>
<evidence type="ECO:0000256" key="3">
    <source>
        <dbReference type="ARBA" id="ARBA00022692"/>
    </source>
</evidence>
<comment type="subcellular location">
    <subcellularLocation>
        <location evidence="1">Cell membrane</location>
        <topology evidence="1">Multi-pass membrane protein</topology>
    </subcellularLocation>
</comment>
<dbReference type="RefSeq" id="WP_192541770.1">
    <property type="nucleotide sequence ID" value="NZ_RRZA01000030.1"/>
</dbReference>
<dbReference type="InterPro" id="IPR050250">
    <property type="entry name" value="Macrolide_Exporter_MacB"/>
</dbReference>
<feature type="transmembrane region" description="Helical" evidence="7">
    <location>
        <begin position="378"/>
        <end position="398"/>
    </location>
</feature>
<feature type="domain" description="MacB-like periplasmic core" evidence="9">
    <location>
        <begin position="28"/>
        <end position="209"/>
    </location>
</feature>
<keyword evidence="3 7" id="KW-0812">Transmembrane</keyword>
<keyword evidence="2" id="KW-1003">Cell membrane</keyword>
<organism evidence="10 11">
    <name type="scientific">Pseudoalteromonas prydzensis</name>
    <dbReference type="NCBI Taxonomy" id="182141"/>
    <lineage>
        <taxon>Bacteria</taxon>
        <taxon>Pseudomonadati</taxon>
        <taxon>Pseudomonadota</taxon>
        <taxon>Gammaproteobacteria</taxon>
        <taxon>Alteromonadales</taxon>
        <taxon>Pseudoalteromonadaceae</taxon>
        <taxon>Pseudoalteromonas</taxon>
    </lineage>
</organism>
<reference evidence="10 11" key="1">
    <citation type="submission" date="2020-07" db="EMBL/GenBank/DDBJ databases">
        <title>Halophilic bacteria isolated from french cheeses.</title>
        <authorList>
            <person name="Kothe C.I."/>
            <person name="Farah-Kraiem B."/>
            <person name="Renault P."/>
            <person name="Dridi B."/>
        </authorList>
    </citation>
    <scope>NUCLEOTIDE SEQUENCE [LARGE SCALE GENOMIC DNA]</scope>
    <source>
        <strain evidence="10 11">FME14</strain>
    </source>
</reference>
<feature type="transmembrane region" description="Helical" evidence="7">
    <location>
        <begin position="762"/>
        <end position="782"/>
    </location>
</feature>
<protein>
    <submittedName>
        <fullName evidence="10">ABC transporter permease</fullName>
    </submittedName>
</protein>
<feature type="transmembrane region" description="Helical" evidence="7">
    <location>
        <begin position="430"/>
        <end position="454"/>
    </location>
</feature>